<dbReference type="GO" id="GO:0016757">
    <property type="term" value="F:glycosyltransferase activity"/>
    <property type="evidence" value="ECO:0007669"/>
    <property type="project" value="UniProtKB-KW"/>
</dbReference>
<dbReference type="OrthoDB" id="9816160at2"/>
<organism evidence="8 9">
    <name type="scientific">Propionicimonas paludicola</name>
    <dbReference type="NCBI Taxonomy" id="185243"/>
    <lineage>
        <taxon>Bacteria</taxon>
        <taxon>Bacillati</taxon>
        <taxon>Actinomycetota</taxon>
        <taxon>Actinomycetes</taxon>
        <taxon>Propionibacteriales</taxon>
        <taxon>Nocardioidaceae</taxon>
        <taxon>Propionicimonas</taxon>
    </lineage>
</organism>
<dbReference type="InterPro" id="IPR037018">
    <property type="entry name" value="GH65_N"/>
</dbReference>
<keyword evidence="2" id="KW-0328">Glycosyltransferase</keyword>
<gene>
    <name evidence="8" type="ORF">ATK74_2928</name>
</gene>
<comment type="caution">
    <text evidence="8">The sequence shown here is derived from an EMBL/GenBank/DDBJ whole genome shotgun (WGS) entry which is preliminary data.</text>
</comment>
<keyword evidence="9" id="KW-1185">Reference proteome</keyword>
<feature type="binding site" evidence="5">
    <location>
        <begin position="337"/>
        <end position="338"/>
    </location>
    <ligand>
        <name>substrate</name>
    </ligand>
</feature>
<feature type="domain" description="Glycoside hydrolase family 65 central catalytic" evidence="6">
    <location>
        <begin position="302"/>
        <end position="681"/>
    </location>
</feature>
<dbReference type="GO" id="GO:0004553">
    <property type="term" value="F:hydrolase activity, hydrolyzing O-glycosyl compounds"/>
    <property type="evidence" value="ECO:0007669"/>
    <property type="project" value="TreeGrafter"/>
</dbReference>
<dbReference type="InterPro" id="IPR005196">
    <property type="entry name" value="Glyco_hydro_65_N"/>
</dbReference>
<feature type="binding site" evidence="5">
    <location>
        <begin position="591"/>
        <end position="592"/>
    </location>
    <ligand>
        <name>substrate</name>
    </ligand>
</feature>
<dbReference type="InterPro" id="IPR005195">
    <property type="entry name" value="Glyco_hydro_65_M"/>
</dbReference>
<dbReference type="PANTHER" id="PTHR11051:SF8">
    <property type="entry name" value="PROTEIN-GLUCOSYLGALACTOSYLHYDROXYLYSINE GLUCOSIDASE"/>
    <property type="match status" value="1"/>
</dbReference>
<sequence length="728" mass="80857">MDATDQPAPGWTLDEAEFHASGQHHGETIFTIGNGQQCLRGGFEEGYPGERTAGFAHRLWDAVPVFGEELAALPRWWGVQLWAGEQPIRLDTGRIEDYRRSLDLRTGVLSRSYRWQGPDGAAAELSWQRFIDFSRPQLAVIRLTVRALTPLPLRAWAGLSAAVENSGLVHWAPVGQQVSGNRAELAVRTRTSGITLGCVAELSCRVPSGEVEGVGLEQTGEPTLEYRAELARGEELQLTKYVALVPEFEAEQPLVAARELAAQAVHFGWVGLRSSSDAAWAQVWEACDIEIDGDPEAQLAIRFALFQLNIAVPRFTDRASLGAKTLSGLGYRHHVFWDTEIFMLPVFSFTQPELAANLLRYRWHGLDGARRKAAEAGRRGAQFPWESAATGEEVTPRWIPDPDHPGRQVPVLSGDRELHVTADVGYAAWQYWQVTNDQQFLLDYGAELILDGAQFWASAAVAEPDGHYHLRQVIGPDEYHEVVDDNAFTNQLAAWHLHAAGALAAWLAEHQPQHWARLCAELGLDAAELAHWLEVAAGLYVPFEPESGLIEQFAGYFDLDELPEALLQPNRTVSWQRLLGFEEVQRTRAIKQPDVLMLAHLLPELFTAEQLRANQAFYDLRTDHEYGSSLGPAISSVVAARAGEIELAYVHFLRAARTDLADARGNADDGIHGAAAGGLWQAVVFGFAGFELTADGWRTRPRLPHTWRRLAINLTVRGRRERIEIPRP</sequence>
<evidence type="ECO:0000256" key="3">
    <source>
        <dbReference type="ARBA" id="ARBA00022679"/>
    </source>
</evidence>
<keyword evidence="3" id="KW-0808">Transferase</keyword>
<dbReference type="InterPro" id="IPR008928">
    <property type="entry name" value="6-hairpin_glycosidase_sf"/>
</dbReference>
<dbReference type="GO" id="GO:0005975">
    <property type="term" value="P:carbohydrate metabolic process"/>
    <property type="evidence" value="ECO:0007669"/>
    <property type="project" value="InterPro"/>
</dbReference>
<evidence type="ECO:0000256" key="5">
    <source>
        <dbReference type="PIRSR" id="PIRSR036289-51"/>
    </source>
</evidence>
<reference evidence="8 9" key="1">
    <citation type="submission" date="2017-10" db="EMBL/GenBank/DDBJ databases">
        <title>Sequencing the genomes of 1000 actinobacteria strains.</title>
        <authorList>
            <person name="Klenk H.-P."/>
        </authorList>
    </citation>
    <scope>NUCLEOTIDE SEQUENCE [LARGE SCALE GENOMIC DNA]</scope>
    <source>
        <strain evidence="8 9">DSM 15597</strain>
    </source>
</reference>
<dbReference type="AlphaFoldDB" id="A0A2A9CV98"/>
<name>A0A2A9CV98_9ACTN</name>
<dbReference type="EMBL" id="PDJC01000001">
    <property type="protein sequence ID" value="PFG18344.1"/>
    <property type="molecule type" value="Genomic_DNA"/>
</dbReference>
<dbReference type="Gene3D" id="2.70.98.40">
    <property type="entry name" value="Glycoside hydrolase, family 65, N-terminal domain"/>
    <property type="match status" value="1"/>
</dbReference>
<dbReference type="InterPro" id="IPR011013">
    <property type="entry name" value="Gal_mutarotase_sf_dom"/>
</dbReference>
<proteinExistence type="inferred from homology"/>
<dbReference type="InterPro" id="IPR012341">
    <property type="entry name" value="6hp_glycosidase-like_sf"/>
</dbReference>
<evidence type="ECO:0000256" key="1">
    <source>
        <dbReference type="ARBA" id="ARBA00006768"/>
    </source>
</evidence>
<dbReference type="RefSeq" id="WP_098461709.1">
    <property type="nucleotide sequence ID" value="NZ_PDJC01000001.1"/>
</dbReference>
<evidence type="ECO:0000259" key="7">
    <source>
        <dbReference type="Pfam" id="PF03636"/>
    </source>
</evidence>
<evidence type="ECO:0000256" key="4">
    <source>
        <dbReference type="PIRSR" id="PIRSR036289-50"/>
    </source>
</evidence>
<dbReference type="Gene3D" id="1.50.10.10">
    <property type="match status" value="1"/>
</dbReference>
<dbReference type="PIRSF" id="PIRSF036289">
    <property type="entry name" value="Glycosyl_hydrolase_malt_phosph"/>
    <property type="match status" value="1"/>
</dbReference>
<dbReference type="SUPFAM" id="SSF48208">
    <property type="entry name" value="Six-hairpin glycosidases"/>
    <property type="match status" value="1"/>
</dbReference>
<dbReference type="Gene3D" id="2.60.420.10">
    <property type="entry name" value="Maltose phosphorylase, domain 3"/>
    <property type="match status" value="1"/>
</dbReference>
<protein>
    <submittedName>
        <fullName evidence="8">Kojibiose phosphorylase</fullName>
    </submittedName>
</protein>
<evidence type="ECO:0000256" key="2">
    <source>
        <dbReference type="ARBA" id="ARBA00022676"/>
    </source>
</evidence>
<evidence type="ECO:0000259" key="6">
    <source>
        <dbReference type="Pfam" id="PF03632"/>
    </source>
</evidence>
<feature type="active site" description="Proton donor" evidence="4">
    <location>
        <position position="478"/>
    </location>
</feature>
<dbReference type="PANTHER" id="PTHR11051">
    <property type="entry name" value="GLYCOSYL HYDROLASE-RELATED"/>
    <property type="match status" value="1"/>
</dbReference>
<feature type="domain" description="Glycoside hydrolase family 65 N-terminal" evidence="7">
    <location>
        <begin position="15"/>
        <end position="244"/>
    </location>
</feature>
<dbReference type="Pfam" id="PF03636">
    <property type="entry name" value="Glyco_hydro_65N"/>
    <property type="match status" value="1"/>
</dbReference>
<dbReference type="Pfam" id="PF03632">
    <property type="entry name" value="Glyco_hydro_65m"/>
    <property type="match status" value="1"/>
</dbReference>
<dbReference type="GO" id="GO:0030246">
    <property type="term" value="F:carbohydrate binding"/>
    <property type="evidence" value="ECO:0007669"/>
    <property type="project" value="InterPro"/>
</dbReference>
<comment type="similarity">
    <text evidence="1">Belongs to the glycosyl hydrolase 65 family.</text>
</comment>
<dbReference type="InterPro" id="IPR017045">
    <property type="entry name" value="Malt_Pase/Glycosyl_Hdrlase"/>
</dbReference>
<evidence type="ECO:0000313" key="8">
    <source>
        <dbReference type="EMBL" id="PFG18344.1"/>
    </source>
</evidence>
<accession>A0A2A9CV98</accession>
<evidence type="ECO:0000313" key="9">
    <source>
        <dbReference type="Proteomes" id="UP000226079"/>
    </source>
</evidence>
<dbReference type="Proteomes" id="UP000226079">
    <property type="component" value="Unassembled WGS sequence"/>
</dbReference>
<dbReference type="SUPFAM" id="SSF74650">
    <property type="entry name" value="Galactose mutarotase-like"/>
    <property type="match status" value="1"/>
</dbReference>